<dbReference type="GO" id="GO:0003700">
    <property type="term" value="F:DNA-binding transcription factor activity"/>
    <property type="evidence" value="ECO:0007669"/>
    <property type="project" value="InterPro"/>
</dbReference>
<dbReference type="InterPro" id="IPR036421">
    <property type="entry name" value="Fe_dep_repressor_sf"/>
</dbReference>
<sequence>MRSFESREDYLEAILVLQNEKGAVRSIDIAAKLGFTKPSVSRAMGLLRGAEYITVDRDGFIRLTETGRAAAESVYERHRLLTDCLIRLGVSPETAAEDACRVEHVISAESFEKIKEYAARIPEK</sequence>
<proteinExistence type="inferred from homology"/>
<comment type="similarity">
    <text evidence="1">Belongs to the DtxR/MntR family.</text>
</comment>
<accession>A0A0W7TSF0</accession>
<reference evidence="6" key="1">
    <citation type="submission" date="2015-02" db="EMBL/GenBank/DDBJ databases">
        <title>A novel member of the family Ruminococcaceae isolated from human feces.</title>
        <authorList>
            <person name="Shkoporov A.N."/>
            <person name="Chaplin A.V."/>
            <person name="Motuzova O.V."/>
            <person name="Kafarskaia L.I."/>
            <person name="Khokhlova E.V."/>
            <person name="Efimov B.A."/>
        </authorList>
    </citation>
    <scope>NUCLEOTIDE SEQUENCE [LARGE SCALE GENOMIC DNA]</scope>
    <source>
        <strain evidence="6">585-1</strain>
    </source>
</reference>
<keyword evidence="3" id="KW-0238">DNA-binding</keyword>
<evidence type="ECO:0000313" key="14">
    <source>
        <dbReference type="Proteomes" id="UP000449193"/>
    </source>
</evidence>
<dbReference type="Pfam" id="PF01325">
    <property type="entry name" value="Fe_dep_repress"/>
    <property type="match status" value="1"/>
</dbReference>
<reference evidence="14 15" key="3">
    <citation type="journal article" date="2019" name="Nat. Med.">
        <title>A library of human gut bacterial isolates paired with longitudinal multiomics data enables mechanistic microbiome research.</title>
        <authorList>
            <person name="Poyet M."/>
            <person name="Groussin M."/>
            <person name="Gibbons S.M."/>
            <person name="Avila-Pacheco J."/>
            <person name="Jiang X."/>
            <person name="Kearney S.M."/>
            <person name="Perrotta A.R."/>
            <person name="Berdy B."/>
            <person name="Zhao S."/>
            <person name="Lieberman T.D."/>
            <person name="Swanson P.K."/>
            <person name="Smith M."/>
            <person name="Roesemann S."/>
            <person name="Alexander J.E."/>
            <person name="Rich S.A."/>
            <person name="Livny J."/>
            <person name="Vlamakis H."/>
            <person name="Clish C."/>
            <person name="Bullock K."/>
            <person name="Deik A."/>
            <person name="Scott J."/>
            <person name="Pierce K.A."/>
            <person name="Xavier R.J."/>
            <person name="Alm E.J."/>
        </authorList>
    </citation>
    <scope>NUCLEOTIDE SEQUENCE [LARGE SCALE GENOMIC DNA]</scope>
    <source>
        <strain evidence="9 15">BIOML-A4</strain>
        <strain evidence="10 14">BIOML-A7</strain>
    </source>
</reference>
<dbReference type="EMBL" id="LMUA01000007">
    <property type="protein sequence ID" value="KUE76765.1"/>
    <property type="molecule type" value="Genomic_DNA"/>
</dbReference>
<evidence type="ECO:0000256" key="3">
    <source>
        <dbReference type="ARBA" id="ARBA00023125"/>
    </source>
</evidence>
<evidence type="ECO:0000313" key="11">
    <source>
        <dbReference type="Proteomes" id="UP000032483"/>
    </source>
</evidence>
<evidence type="ECO:0000256" key="4">
    <source>
        <dbReference type="ARBA" id="ARBA00023163"/>
    </source>
</evidence>
<dbReference type="InterPro" id="IPR036388">
    <property type="entry name" value="WH-like_DNA-bd_sf"/>
</dbReference>
<dbReference type="Proteomes" id="UP000449193">
    <property type="component" value="Unassembled WGS sequence"/>
</dbReference>
<dbReference type="GO" id="GO:0046983">
    <property type="term" value="F:protein dimerization activity"/>
    <property type="evidence" value="ECO:0007669"/>
    <property type="project" value="InterPro"/>
</dbReference>
<evidence type="ECO:0000313" key="7">
    <source>
        <dbReference type="EMBL" id="KUE76765.1"/>
    </source>
</evidence>
<evidence type="ECO:0000313" key="8">
    <source>
        <dbReference type="EMBL" id="MST91278.1"/>
    </source>
</evidence>
<evidence type="ECO:0000256" key="2">
    <source>
        <dbReference type="ARBA" id="ARBA00023015"/>
    </source>
</evidence>
<dbReference type="SMART" id="SM00529">
    <property type="entry name" value="HTH_DTXR"/>
    <property type="match status" value="1"/>
</dbReference>
<keyword evidence="11" id="KW-1185">Reference proteome</keyword>
<dbReference type="RefSeq" id="WP_050005135.1">
    <property type="nucleotide sequence ID" value="NZ_CAQJQL010000110.1"/>
</dbReference>
<dbReference type="Pfam" id="PF02742">
    <property type="entry name" value="Fe_dep_repr_C"/>
    <property type="match status" value="1"/>
</dbReference>
<evidence type="ECO:0000313" key="9">
    <source>
        <dbReference type="EMBL" id="MTS27607.1"/>
    </source>
</evidence>
<dbReference type="InterPro" id="IPR022689">
    <property type="entry name" value="Iron_dep_repressor"/>
</dbReference>
<dbReference type="InterPro" id="IPR022687">
    <property type="entry name" value="HTH_DTXR"/>
</dbReference>
<dbReference type="PANTHER" id="PTHR33238:SF7">
    <property type="entry name" value="IRON-DEPENDENT TRANSCRIPTIONAL REGULATOR"/>
    <property type="match status" value="1"/>
</dbReference>
<evidence type="ECO:0000313" key="6">
    <source>
        <dbReference type="EMBL" id="KJF40281.1"/>
    </source>
</evidence>
<dbReference type="GO" id="GO:0046914">
    <property type="term" value="F:transition metal ion binding"/>
    <property type="evidence" value="ECO:0007669"/>
    <property type="project" value="InterPro"/>
</dbReference>
<gene>
    <name evidence="7" type="ORF">ASJ35_07095</name>
    <name evidence="8" type="ORF">FYJ76_04900</name>
    <name evidence="10" type="ORF">GMD52_10465</name>
    <name evidence="9" type="ORF">GMD59_09940</name>
    <name evidence="6" type="ORF">TQ39_07785</name>
</gene>
<dbReference type="AlphaFoldDB" id="A0A0D8J171"/>
<evidence type="ECO:0000313" key="15">
    <source>
        <dbReference type="Proteomes" id="UP000472755"/>
    </source>
</evidence>
<dbReference type="GO" id="GO:0003677">
    <property type="term" value="F:DNA binding"/>
    <property type="evidence" value="ECO:0007669"/>
    <property type="project" value="UniProtKB-KW"/>
</dbReference>
<dbReference type="PANTHER" id="PTHR33238">
    <property type="entry name" value="IRON (METAL) DEPENDENT REPRESSOR, DTXR FAMILY"/>
    <property type="match status" value="1"/>
</dbReference>
<dbReference type="InterPro" id="IPR050536">
    <property type="entry name" value="DtxR_MntR_Metal-Reg"/>
</dbReference>
<evidence type="ECO:0000313" key="10">
    <source>
        <dbReference type="EMBL" id="MTS51964.1"/>
    </source>
</evidence>
<dbReference type="SUPFAM" id="SSF46785">
    <property type="entry name" value="Winged helix' DNA-binding domain"/>
    <property type="match status" value="1"/>
</dbReference>
<reference evidence="8 13" key="4">
    <citation type="submission" date="2019-08" db="EMBL/GenBank/DDBJ databases">
        <title>In-depth cultivation of the pig gut microbiome towards novel bacterial diversity and tailored functional studies.</title>
        <authorList>
            <person name="Wylensek D."/>
            <person name="Hitch T.C.A."/>
            <person name="Clavel T."/>
        </authorList>
    </citation>
    <scope>NUCLEOTIDE SEQUENCE [LARGE SCALE GENOMIC DNA]</scope>
    <source>
        <strain evidence="8 13">WCA3-601-WT-6J</strain>
    </source>
</reference>
<dbReference type="Gene3D" id="1.10.10.10">
    <property type="entry name" value="Winged helix-like DNA-binding domain superfamily/Winged helix DNA-binding domain"/>
    <property type="match status" value="1"/>
</dbReference>
<evidence type="ECO:0000259" key="5">
    <source>
        <dbReference type="PROSITE" id="PS50944"/>
    </source>
</evidence>
<dbReference type="SUPFAM" id="SSF47979">
    <property type="entry name" value="Iron-dependent repressor protein, dimerization domain"/>
    <property type="match status" value="1"/>
</dbReference>
<dbReference type="Proteomes" id="UP000431913">
    <property type="component" value="Unassembled WGS sequence"/>
</dbReference>
<evidence type="ECO:0000256" key="1">
    <source>
        <dbReference type="ARBA" id="ARBA00007871"/>
    </source>
</evidence>
<dbReference type="EMBL" id="WMZU01000014">
    <property type="protein sequence ID" value="MTS27607.1"/>
    <property type="molecule type" value="Genomic_DNA"/>
</dbReference>
<comment type="caution">
    <text evidence="6">The sequence shown here is derived from an EMBL/GenBank/DDBJ whole genome shotgun (WGS) entry which is preliminary data.</text>
</comment>
<dbReference type="PROSITE" id="PS50944">
    <property type="entry name" value="HTH_DTXR"/>
    <property type="match status" value="1"/>
</dbReference>
<dbReference type="InterPro" id="IPR001367">
    <property type="entry name" value="Fe_dep_repressor"/>
</dbReference>
<dbReference type="Proteomes" id="UP000053433">
    <property type="component" value="Unassembled WGS sequence"/>
</dbReference>
<dbReference type="EMBL" id="VUNJ01000004">
    <property type="protein sequence ID" value="MST91278.1"/>
    <property type="molecule type" value="Genomic_DNA"/>
</dbReference>
<dbReference type="EMBL" id="JXXK01000008">
    <property type="protein sequence ID" value="KJF40281.1"/>
    <property type="molecule type" value="Genomic_DNA"/>
</dbReference>
<evidence type="ECO:0000313" key="13">
    <source>
        <dbReference type="Proteomes" id="UP000431913"/>
    </source>
</evidence>
<dbReference type="PATRIC" id="fig|1550024.3.peg.1763"/>
<accession>A0A0D8J171</accession>
<name>A0A0D8J171_9FIRM</name>
<protein>
    <submittedName>
        <fullName evidence="6">DtxR family transcriptional regulator</fullName>
    </submittedName>
    <submittedName>
        <fullName evidence="8">Metal-dependent transcriptional regulator</fullName>
    </submittedName>
</protein>
<feature type="domain" description="HTH dtxR-type" evidence="5">
    <location>
        <begin position="1"/>
        <end position="64"/>
    </location>
</feature>
<keyword evidence="4" id="KW-0804">Transcription</keyword>
<dbReference type="Proteomes" id="UP000032483">
    <property type="component" value="Unassembled WGS sequence"/>
</dbReference>
<reference evidence="7 12" key="2">
    <citation type="submission" date="2015-10" db="EMBL/GenBank/DDBJ databases">
        <title>A novel member of the family Ruminococcaceae isolated from human faeces.</title>
        <authorList>
            <person name="Shkoporov A.N."/>
            <person name="Chaplin A.V."/>
            <person name="Motuzova O.V."/>
            <person name="Kafarskaia L.I."/>
            <person name="Efimov B.A."/>
        </authorList>
    </citation>
    <scope>NUCLEOTIDE SEQUENCE [LARGE SCALE GENOMIC DNA]</scope>
    <source>
        <strain evidence="7 12">668</strain>
    </source>
</reference>
<dbReference type="Proteomes" id="UP000472755">
    <property type="component" value="Unassembled WGS sequence"/>
</dbReference>
<evidence type="ECO:0000313" key="12">
    <source>
        <dbReference type="Proteomes" id="UP000053433"/>
    </source>
</evidence>
<keyword evidence="2" id="KW-0805">Transcription regulation</keyword>
<dbReference type="GeneID" id="42856504"/>
<dbReference type="InterPro" id="IPR036390">
    <property type="entry name" value="WH_DNA-bd_sf"/>
</dbReference>
<organism evidence="6 11">
    <name type="scientific">Ruthenibacterium lactatiformans</name>
    <dbReference type="NCBI Taxonomy" id="1550024"/>
    <lineage>
        <taxon>Bacteria</taxon>
        <taxon>Bacillati</taxon>
        <taxon>Bacillota</taxon>
        <taxon>Clostridia</taxon>
        <taxon>Eubacteriales</taxon>
        <taxon>Oscillospiraceae</taxon>
        <taxon>Ruthenibacterium</taxon>
    </lineage>
</organism>
<dbReference type="EMBL" id="WMZR01000013">
    <property type="protein sequence ID" value="MTS51964.1"/>
    <property type="molecule type" value="Genomic_DNA"/>
</dbReference>
<dbReference type="Gene3D" id="1.10.60.10">
    <property type="entry name" value="Iron dependent repressor, metal binding and dimerisation domain"/>
    <property type="match status" value="1"/>
</dbReference>